<dbReference type="Pfam" id="PF16987">
    <property type="entry name" value="KIX_2"/>
    <property type="match status" value="2"/>
</dbReference>
<dbReference type="GO" id="GO:0005634">
    <property type="term" value="C:nucleus"/>
    <property type="evidence" value="ECO:0007669"/>
    <property type="project" value="UniProtKB-SubCell"/>
</dbReference>
<keyword evidence="2" id="KW-0539">Nucleus</keyword>
<feature type="domain" description="Mediator complex subunit 15 KIX" evidence="4">
    <location>
        <begin position="114"/>
        <end position="147"/>
    </location>
</feature>
<evidence type="ECO:0000259" key="4">
    <source>
        <dbReference type="Pfam" id="PF16987"/>
    </source>
</evidence>
<feature type="region of interest" description="Disordered" evidence="3">
    <location>
        <begin position="87"/>
        <end position="108"/>
    </location>
</feature>
<proteinExistence type="predicted"/>
<dbReference type="AlphaFoldDB" id="A0AAQ3PCL7"/>
<reference evidence="5 6" key="1">
    <citation type="journal article" date="2023" name="Life. Sci Alliance">
        <title>Evolutionary insights into 3D genome organization and epigenetic landscape of Vigna mungo.</title>
        <authorList>
            <person name="Junaid A."/>
            <person name="Singh B."/>
            <person name="Bhatia S."/>
        </authorList>
    </citation>
    <scope>NUCLEOTIDE SEQUENCE [LARGE SCALE GENOMIC DNA]</scope>
    <source>
        <strain evidence="5">Urdbean</strain>
    </source>
</reference>
<dbReference type="InterPro" id="IPR036529">
    <property type="entry name" value="KIX_dom_sf"/>
</dbReference>
<evidence type="ECO:0000313" key="5">
    <source>
        <dbReference type="EMBL" id="WVZ24128.1"/>
    </source>
</evidence>
<gene>
    <name evidence="5" type="ORF">V8G54_002672</name>
</gene>
<comment type="subcellular location">
    <subcellularLocation>
        <location evidence="1">Nucleus</location>
    </subcellularLocation>
</comment>
<evidence type="ECO:0000313" key="6">
    <source>
        <dbReference type="Proteomes" id="UP001374535"/>
    </source>
</evidence>
<organism evidence="5 6">
    <name type="scientific">Vigna mungo</name>
    <name type="common">Black gram</name>
    <name type="synonym">Phaseolus mungo</name>
    <dbReference type="NCBI Taxonomy" id="3915"/>
    <lineage>
        <taxon>Eukaryota</taxon>
        <taxon>Viridiplantae</taxon>
        <taxon>Streptophyta</taxon>
        <taxon>Embryophyta</taxon>
        <taxon>Tracheophyta</taxon>
        <taxon>Spermatophyta</taxon>
        <taxon>Magnoliopsida</taxon>
        <taxon>eudicotyledons</taxon>
        <taxon>Gunneridae</taxon>
        <taxon>Pentapetalae</taxon>
        <taxon>rosids</taxon>
        <taxon>fabids</taxon>
        <taxon>Fabales</taxon>
        <taxon>Fabaceae</taxon>
        <taxon>Papilionoideae</taxon>
        <taxon>50 kb inversion clade</taxon>
        <taxon>NPAAA clade</taxon>
        <taxon>indigoferoid/millettioid clade</taxon>
        <taxon>Phaseoleae</taxon>
        <taxon>Vigna</taxon>
    </lineage>
</organism>
<dbReference type="PANTHER" id="PTHR33137">
    <property type="entry name" value="MEDIATOR OF RNA POLYMERASE II TRANSCRIPTION SUBUNIT 15A-RELATED"/>
    <property type="match status" value="1"/>
</dbReference>
<sequence>MDSLKKHSPGYDEKGLHILHLYAKRFEEKIFTTATSWPDYLLKISSKIQVMETKSQGTRANPPNQGHNIKVEAKQSDTQHVIVSMSSPKKSIKRHHHQMNNDNGKPNQVIEGNSHWRDGLHPETRQMNINKMVDLLKRHLPDSGQDVLPDFI</sequence>
<feature type="domain" description="Mediator complex subunit 15 KIX" evidence="4">
    <location>
        <begin position="1"/>
        <end position="61"/>
    </location>
</feature>
<dbReference type="InterPro" id="IPR036546">
    <property type="entry name" value="MED15_KIX"/>
</dbReference>
<dbReference type="InterPro" id="IPR044661">
    <property type="entry name" value="MED15a/b/c-like"/>
</dbReference>
<dbReference type="GO" id="GO:0003713">
    <property type="term" value="F:transcription coactivator activity"/>
    <property type="evidence" value="ECO:0007669"/>
    <property type="project" value="InterPro"/>
</dbReference>
<keyword evidence="6" id="KW-1185">Reference proteome</keyword>
<dbReference type="EMBL" id="CP144700">
    <property type="protein sequence ID" value="WVZ24128.1"/>
    <property type="molecule type" value="Genomic_DNA"/>
</dbReference>
<dbReference type="GO" id="GO:0031490">
    <property type="term" value="F:chromatin DNA binding"/>
    <property type="evidence" value="ECO:0007669"/>
    <property type="project" value="InterPro"/>
</dbReference>
<protein>
    <recommendedName>
        <fullName evidence="4">Mediator complex subunit 15 KIX domain-containing protein</fullName>
    </recommendedName>
</protein>
<evidence type="ECO:0000256" key="3">
    <source>
        <dbReference type="SAM" id="MobiDB-lite"/>
    </source>
</evidence>
<dbReference type="Proteomes" id="UP001374535">
    <property type="component" value="Chromosome 1"/>
</dbReference>
<name>A0AAQ3PCL7_VIGMU</name>
<dbReference type="PANTHER" id="PTHR33137:SF4">
    <property type="entry name" value="MEDIATOR OF RNA POLYMERASE II TRANSCRIPTION SUBUNIT 15A-RELATED"/>
    <property type="match status" value="1"/>
</dbReference>
<evidence type="ECO:0000256" key="1">
    <source>
        <dbReference type="ARBA" id="ARBA00004123"/>
    </source>
</evidence>
<accession>A0AAQ3PCL7</accession>
<dbReference type="Gene3D" id="1.10.246.20">
    <property type="entry name" value="Coactivator CBP, KIX domain"/>
    <property type="match status" value="1"/>
</dbReference>
<evidence type="ECO:0000256" key="2">
    <source>
        <dbReference type="ARBA" id="ARBA00023242"/>
    </source>
</evidence>